<keyword evidence="3 5" id="KW-1133">Transmembrane helix</keyword>
<keyword evidence="8" id="KW-1185">Reference proteome</keyword>
<feature type="transmembrane region" description="Helical" evidence="5">
    <location>
        <begin position="43"/>
        <end position="61"/>
    </location>
</feature>
<keyword evidence="4 5" id="KW-0472">Membrane</keyword>
<feature type="domain" description="Ferric oxidoreductase" evidence="6">
    <location>
        <begin position="42"/>
        <end position="164"/>
    </location>
</feature>
<evidence type="ECO:0000256" key="1">
    <source>
        <dbReference type="ARBA" id="ARBA00004141"/>
    </source>
</evidence>
<dbReference type="Proteomes" id="UP000030832">
    <property type="component" value="Unassembled WGS sequence"/>
</dbReference>
<protein>
    <recommendedName>
        <fullName evidence="6">Ferric oxidoreductase domain-containing protein</fullName>
    </recommendedName>
</protein>
<feature type="transmembrane region" description="Helical" evidence="5">
    <location>
        <begin position="5"/>
        <end position="23"/>
    </location>
</feature>
<dbReference type="RefSeq" id="WP_034633085.1">
    <property type="nucleotide sequence ID" value="NZ_JRJU01000044.1"/>
</dbReference>
<comment type="subcellular location">
    <subcellularLocation>
        <location evidence="1">Membrane</location>
        <topology evidence="1">Multi-pass membrane protein</topology>
    </subcellularLocation>
</comment>
<reference evidence="7 8" key="1">
    <citation type="submission" date="2014-09" db="EMBL/GenBank/DDBJ databases">
        <title>Genome sequencing and annotation of Bacillus Okhensis strain Kh10-101T.</title>
        <authorList>
            <person name="Prakash J.S."/>
        </authorList>
    </citation>
    <scope>NUCLEOTIDE SEQUENCE [LARGE SCALE GENOMIC DNA]</scope>
    <source>
        <strain evidence="8">Kh10-101T</strain>
    </source>
</reference>
<feature type="transmembrane region" description="Helical" evidence="5">
    <location>
        <begin position="157"/>
        <end position="176"/>
    </location>
</feature>
<comment type="caution">
    <text evidence="7">The sequence shown here is derived from an EMBL/GenBank/DDBJ whole genome shotgun (WGS) entry which is preliminary data.</text>
</comment>
<evidence type="ECO:0000256" key="2">
    <source>
        <dbReference type="ARBA" id="ARBA00022692"/>
    </source>
</evidence>
<dbReference type="STRING" id="333138.LQ50_22070"/>
<dbReference type="InterPro" id="IPR013130">
    <property type="entry name" value="Fe3_Rdtase_TM_dom"/>
</dbReference>
<evidence type="ECO:0000256" key="5">
    <source>
        <dbReference type="SAM" id="Phobius"/>
    </source>
</evidence>
<dbReference type="OrthoDB" id="2474810at2"/>
<evidence type="ECO:0000256" key="4">
    <source>
        <dbReference type="ARBA" id="ARBA00023136"/>
    </source>
</evidence>
<dbReference type="GO" id="GO:0016020">
    <property type="term" value="C:membrane"/>
    <property type="evidence" value="ECO:0007669"/>
    <property type="project" value="UniProtKB-SubCell"/>
</dbReference>
<evidence type="ECO:0000313" key="8">
    <source>
        <dbReference type="Proteomes" id="UP000030832"/>
    </source>
</evidence>
<sequence length="216" mass="25053">MKNSTYRQIVIGGFSLILAYLFFQSRELWDPMHAWNRAFADVSLLFLSVILLLGSLSKVFKTIRKWLVWRRELGIWTGVTAIVHVLILLDGWVQWEVFRFFFVFSPFAGDWVLHPGFALGNLLGIVALVYVLILMLTSNTISKKILGLKAWKHVQQTVHVFYHMVILHTAYFIFIHNPDSPNWLQAPFIITITLVWLSSLIGFWFTVKEVKKSKGI</sequence>
<feature type="transmembrane region" description="Helical" evidence="5">
    <location>
        <begin position="73"/>
        <end position="93"/>
    </location>
</feature>
<feature type="transmembrane region" description="Helical" evidence="5">
    <location>
        <begin position="113"/>
        <end position="136"/>
    </location>
</feature>
<accession>A0A0B0IF36</accession>
<dbReference type="EMBL" id="JRJU01000044">
    <property type="protein sequence ID" value="KHF38276.1"/>
    <property type="molecule type" value="Genomic_DNA"/>
</dbReference>
<organism evidence="7 8">
    <name type="scientific">Halalkalibacter okhensis</name>
    <dbReference type="NCBI Taxonomy" id="333138"/>
    <lineage>
        <taxon>Bacteria</taxon>
        <taxon>Bacillati</taxon>
        <taxon>Bacillota</taxon>
        <taxon>Bacilli</taxon>
        <taxon>Bacillales</taxon>
        <taxon>Bacillaceae</taxon>
        <taxon>Halalkalibacter</taxon>
    </lineage>
</organism>
<evidence type="ECO:0000259" key="6">
    <source>
        <dbReference type="Pfam" id="PF01794"/>
    </source>
</evidence>
<dbReference type="Pfam" id="PF01794">
    <property type="entry name" value="Ferric_reduct"/>
    <property type="match status" value="1"/>
</dbReference>
<evidence type="ECO:0000313" key="7">
    <source>
        <dbReference type="EMBL" id="KHF38276.1"/>
    </source>
</evidence>
<proteinExistence type="predicted"/>
<dbReference type="AlphaFoldDB" id="A0A0B0IF36"/>
<gene>
    <name evidence="7" type="ORF">LQ50_22070</name>
</gene>
<name>A0A0B0IF36_9BACI</name>
<dbReference type="eggNOG" id="COG2717">
    <property type="taxonomic scope" value="Bacteria"/>
</dbReference>
<feature type="transmembrane region" description="Helical" evidence="5">
    <location>
        <begin position="188"/>
        <end position="207"/>
    </location>
</feature>
<evidence type="ECO:0000256" key="3">
    <source>
        <dbReference type="ARBA" id="ARBA00022989"/>
    </source>
</evidence>
<keyword evidence="2 5" id="KW-0812">Transmembrane</keyword>